<protein>
    <submittedName>
        <fullName evidence="2">Uncharacterized protein</fullName>
    </submittedName>
</protein>
<dbReference type="KEGG" id="tcu:Tcur_4161"/>
<reference evidence="2 3" key="1">
    <citation type="journal article" date="2011" name="Stand. Genomic Sci.">
        <title>Complete genome sequence of Thermomonospora curvata type strain (B9).</title>
        <authorList>
            <person name="Chertkov O."/>
            <person name="Sikorski J."/>
            <person name="Nolan M."/>
            <person name="Lapidus A."/>
            <person name="Lucas S."/>
            <person name="Del Rio T.G."/>
            <person name="Tice H."/>
            <person name="Cheng J.F."/>
            <person name="Goodwin L."/>
            <person name="Pitluck S."/>
            <person name="Liolios K."/>
            <person name="Ivanova N."/>
            <person name="Mavromatis K."/>
            <person name="Mikhailova N."/>
            <person name="Ovchinnikova G."/>
            <person name="Pati A."/>
            <person name="Chen A."/>
            <person name="Palaniappan K."/>
            <person name="Djao O.D."/>
            <person name="Land M."/>
            <person name="Hauser L."/>
            <person name="Chang Y.J."/>
            <person name="Jeffries C.D."/>
            <person name="Brettin T."/>
            <person name="Han C."/>
            <person name="Detter J.C."/>
            <person name="Rohde M."/>
            <person name="Goker M."/>
            <person name="Woyke T."/>
            <person name="Bristow J."/>
            <person name="Eisen J.A."/>
            <person name="Markowitz V."/>
            <person name="Hugenholtz P."/>
            <person name="Klenk H.P."/>
            <person name="Kyrpides N.C."/>
        </authorList>
    </citation>
    <scope>NUCLEOTIDE SEQUENCE [LARGE SCALE GENOMIC DNA]</scope>
    <source>
        <strain evidence="3">ATCC 19995 / DSM 43183 / JCM 3096 / KCTC 9072 / NBRC 15933 / NCIMB 10081 / Henssen B9</strain>
    </source>
</reference>
<keyword evidence="3" id="KW-1185">Reference proteome</keyword>
<evidence type="ECO:0000313" key="3">
    <source>
        <dbReference type="Proteomes" id="UP000001918"/>
    </source>
</evidence>
<accession>D1A235</accession>
<sequence>MPAFKKPFGFQPLEQQLAQRQAEQERQPVKHGKYIDHPTARYVLILLLTLVVVVHVGGAIVLALLGIH</sequence>
<name>D1A235_THECD</name>
<dbReference type="RefSeq" id="WP_012854471.1">
    <property type="nucleotide sequence ID" value="NC_013510.1"/>
</dbReference>
<feature type="transmembrane region" description="Helical" evidence="1">
    <location>
        <begin position="42"/>
        <end position="67"/>
    </location>
</feature>
<evidence type="ECO:0000313" key="2">
    <source>
        <dbReference type="EMBL" id="ACY99688.1"/>
    </source>
</evidence>
<dbReference type="STRING" id="471852.Tcur_4161"/>
<keyword evidence="1" id="KW-1133">Transmembrane helix</keyword>
<dbReference type="HOGENOM" id="CLU_2792641_0_0_11"/>
<evidence type="ECO:0000256" key="1">
    <source>
        <dbReference type="SAM" id="Phobius"/>
    </source>
</evidence>
<dbReference type="AlphaFoldDB" id="D1A235"/>
<dbReference type="Proteomes" id="UP000001918">
    <property type="component" value="Chromosome"/>
</dbReference>
<organism evidence="2 3">
    <name type="scientific">Thermomonospora curvata (strain ATCC 19995 / DSM 43183 / JCM 3096 / KCTC 9072 / NBRC 15933 / NCIMB 10081 / Henssen B9)</name>
    <dbReference type="NCBI Taxonomy" id="471852"/>
    <lineage>
        <taxon>Bacteria</taxon>
        <taxon>Bacillati</taxon>
        <taxon>Actinomycetota</taxon>
        <taxon>Actinomycetes</taxon>
        <taxon>Streptosporangiales</taxon>
        <taxon>Thermomonosporaceae</taxon>
        <taxon>Thermomonospora</taxon>
    </lineage>
</organism>
<dbReference type="EMBL" id="CP001738">
    <property type="protein sequence ID" value="ACY99688.1"/>
    <property type="molecule type" value="Genomic_DNA"/>
</dbReference>
<gene>
    <name evidence="2" type="ordered locus">Tcur_4161</name>
</gene>
<keyword evidence="1" id="KW-0472">Membrane</keyword>
<keyword evidence="1" id="KW-0812">Transmembrane</keyword>
<proteinExistence type="predicted"/>